<keyword evidence="14" id="KW-1185">Reference proteome</keyword>
<keyword evidence="5 12" id="KW-0812">Transmembrane</keyword>
<comment type="subcellular location">
    <subcellularLocation>
        <location evidence="2">Membrane</location>
    </subcellularLocation>
</comment>
<evidence type="ECO:0000256" key="6">
    <source>
        <dbReference type="ARBA" id="ARBA00022723"/>
    </source>
</evidence>
<dbReference type="InterPro" id="IPR050364">
    <property type="entry name" value="Cytochrome_P450_fung"/>
</dbReference>
<accession>A0A1M2W1G0</accession>
<name>A0A1M2W1G0_TRAPU</name>
<sequence length="125" mass="14112">MEIRGSFVPPAYLILALVTIFTTFLNFLRSHLDWKARSQGLPLPPGPTPLPIVGNVFGLPIIRPWLRFRDMGKEYGECFSPRDLIYLRVFGKGILLIGRAELAHEFLDKRSANTSDRASNPAMEL</sequence>
<dbReference type="GO" id="GO:0020037">
    <property type="term" value="F:heme binding"/>
    <property type="evidence" value="ECO:0007669"/>
    <property type="project" value="InterPro"/>
</dbReference>
<dbReference type="EMBL" id="MNAD01000375">
    <property type="protein sequence ID" value="OJT13620.1"/>
    <property type="molecule type" value="Genomic_DNA"/>
</dbReference>
<evidence type="ECO:0000256" key="11">
    <source>
        <dbReference type="ARBA" id="ARBA00023136"/>
    </source>
</evidence>
<evidence type="ECO:0000256" key="10">
    <source>
        <dbReference type="ARBA" id="ARBA00023033"/>
    </source>
</evidence>
<dbReference type="GO" id="GO:0016705">
    <property type="term" value="F:oxidoreductase activity, acting on paired donors, with incorporation or reduction of molecular oxygen"/>
    <property type="evidence" value="ECO:0007669"/>
    <property type="project" value="InterPro"/>
</dbReference>
<protein>
    <recommendedName>
        <fullName evidence="15">O-methylsterigmatocystin oxidoreductase</fullName>
    </recommendedName>
</protein>
<evidence type="ECO:0000256" key="9">
    <source>
        <dbReference type="ARBA" id="ARBA00023004"/>
    </source>
</evidence>
<keyword evidence="6" id="KW-0479">Metal-binding</keyword>
<dbReference type="PANTHER" id="PTHR46300">
    <property type="entry name" value="P450, PUTATIVE (EUROFUNG)-RELATED-RELATED"/>
    <property type="match status" value="1"/>
</dbReference>
<proteinExistence type="inferred from homology"/>
<feature type="transmembrane region" description="Helical" evidence="12">
    <location>
        <begin position="7"/>
        <end position="28"/>
    </location>
</feature>
<evidence type="ECO:0000256" key="4">
    <source>
        <dbReference type="ARBA" id="ARBA00022617"/>
    </source>
</evidence>
<evidence type="ECO:0000256" key="5">
    <source>
        <dbReference type="ARBA" id="ARBA00022692"/>
    </source>
</evidence>
<dbReference type="OrthoDB" id="2802867at2759"/>
<organism evidence="13 14">
    <name type="scientific">Trametes pubescens</name>
    <name type="common">White-rot fungus</name>
    <dbReference type="NCBI Taxonomy" id="154538"/>
    <lineage>
        <taxon>Eukaryota</taxon>
        <taxon>Fungi</taxon>
        <taxon>Dikarya</taxon>
        <taxon>Basidiomycota</taxon>
        <taxon>Agaricomycotina</taxon>
        <taxon>Agaricomycetes</taxon>
        <taxon>Polyporales</taxon>
        <taxon>Polyporaceae</taxon>
        <taxon>Trametes</taxon>
    </lineage>
</organism>
<dbReference type="GO" id="GO:0004497">
    <property type="term" value="F:monooxygenase activity"/>
    <property type="evidence" value="ECO:0007669"/>
    <property type="project" value="UniProtKB-KW"/>
</dbReference>
<keyword evidence="11 12" id="KW-0472">Membrane</keyword>
<dbReference type="STRING" id="154538.A0A1M2W1G0"/>
<evidence type="ECO:0000256" key="3">
    <source>
        <dbReference type="ARBA" id="ARBA00010617"/>
    </source>
</evidence>
<keyword evidence="8" id="KW-0560">Oxidoreductase</keyword>
<evidence type="ECO:0000256" key="2">
    <source>
        <dbReference type="ARBA" id="ARBA00004370"/>
    </source>
</evidence>
<dbReference type="Proteomes" id="UP000184267">
    <property type="component" value="Unassembled WGS sequence"/>
</dbReference>
<evidence type="ECO:0000313" key="14">
    <source>
        <dbReference type="Proteomes" id="UP000184267"/>
    </source>
</evidence>
<dbReference type="InterPro" id="IPR036396">
    <property type="entry name" value="Cyt_P450_sf"/>
</dbReference>
<evidence type="ECO:0000256" key="8">
    <source>
        <dbReference type="ARBA" id="ARBA00023002"/>
    </source>
</evidence>
<keyword evidence="10" id="KW-0503">Monooxygenase</keyword>
<dbReference type="GO" id="GO:0016020">
    <property type="term" value="C:membrane"/>
    <property type="evidence" value="ECO:0007669"/>
    <property type="project" value="UniProtKB-SubCell"/>
</dbReference>
<gene>
    <name evidence="13" type="ORF">TRAPUB_9809</name>
</gene>
<dbReference type="GO" id="GO:0005506">
    <property type="term" value="F:iron ion binding"/>
    <property type="evidence" value="ECO:0007669"/>
    <property type="project" value="InterPro"/>
</dbReference>
<comment type="similarity">
    <text evidence="3">Belongs to the cytochrome P450 family.</text>
</comment>
<keyword evidence="9" id="KW-0408">Iron</keyword>
<evidence type="ECO:0000313" key="13">
    <source>
        <dbReference type="EMBL" id="OJT13620.1"/>
    </source>
</evidence>
<evidence type="ECO:0000256" key="12">
    <source>
        <dbReference type="SAM" id="Phobius"/>
    </source>
</evidence>
<evidence type="ECO:0008006" key="15">
    <source>
        <dbReference type="Google" id="ProtNLM"/>
    </source>
</evidence>
<evidence type="ECO:0000256" key="7">
    <source>
        <dbReference type="ARBA" id="ARBA00022989"/>
    </source>
</evidence>
<dbReference type="OMA" id="IHFRILG"/>
<dbReference type="PANTHER" id="PTHR46300:SF2">
    <property type="entry name" value="CYTOCHROME P450 MONOOXYGENASE ALNH-RELATED"/>
    <property type="match status" value="1"/>
</dbReference>
<comment type="cofactor">
    <cofactor evidence="1">
        <name>heme</name>
        <dbReference type="ChEBI" id="CHEBI:30413"/>
    </cofactor>
</comment>
<keyword evidence="7 12" id="KW-1133">Transmembrane helix</keyword>
<keyword evidence="4" id="KW-0349">Heme</keyword>
<dbReference type="Gene3D" id="1.10.630.10">
    <property type="entry name" value="Cytochrome P450"/>
    <property type="match status" value="1"/>
</dbReference>
<dbReference type="AlphaFoldDB" id="A0A1M2W1G0"/>
<comment type="caution">
    <text evidence="13">The sequence shown here is derived from an EMBL/GenBank/DDBJ whole genome shotgun (WGS) entry which is preliminary data.</text>
</comment>
<evidence type="ECO:0000256" key="1">
    <source>
        <dbReference type="ARBA" id="ARBA00001971"/>
    </source>
</evidence>
<dbReference type="SUPFAM" id="SSF48264">
    <property type="entry name" value="Cytochrome P450"/>
    <property type="match status" value="1"/>
</dbReference>
<reference evidence="13 14" key="1">
    <citation type="submission" date="2016-10" db="EMBL/GenBank/DDBJ databases">
        <title>Genome sequence of the basidiomycete white-rot fungus Trametes pubescens.</title>
        <authorList>
            <person name="Makela M.R."/>
            <person name="Granchi Z."/>
            <person name="Peng M."/>
            <person name="De Vries R.P."/>
            <person name="Grigoriev I."/>
            <person name="Riley R."/>
            <person name="Hilden K."/>
        </authorList>
    </citation>
    <scope>NUCLEOTIDE SEQUENCE [LARGE SCALE GENOMIC DNA]</scope>
    <source>
        <strain evidence="13 14">FBCC735</strain>
    </source>
</reference>